<evidence type="ECO:0000256" key="4">
    <source>
        <dbReference type="ARBA" id="ARBA00022993"/>
    </source>
</evidence>
<dbReference type="GO" id="GO:0005525">
    <property type="term" value="F:GTP binding"/>
    <property type="evidence" value="ECO:0007669"/>
    <property type="project" value="UniProtKB-UniRule"/>
</dbReference>
<dbReference type="GO" id="GO:0015937">
    <property type="term" value="P:coenzyme A biosynthetic process"/>
    <property type="evidence" value="ECO:0007669"/>
    <property type="project" value="UniProtKB-UniRule"/>
</dbReference>
<dbReference type="PANTHER" id="PTHR40732">
    <property type="entry name" value="UPF0218 PROTEIN TK1697"/>
    <property type="match status" value="1"/>
</dbReference>
<comment type="caution">
    <text evidence="7">The sequence shown here is derived from an EMBL/GenBank/DDBJ whole genome shotgun (WGS) entry which is preliminary data.</text>
</comment>
<dbReference type="InterPro" id="IPR007164">
    <property type="entry name" value="GTP-dep_dephospho-CoA_kin"/>
</dbReference>
<dbReference type="RefSeq" id="WP_274925285.1">
    <property type="nucleotide sequence ID" value="NZ_JAKELO010000002.1"/>
</dbReference>
<feature type="binding site" evidence="6">
    <location>
        <position position="113"/>
    </location>
    <ligand>
        <name>GTP</name>
        <dbReference type="ChEBI" id="CHEBI:37565"/>
    </ligand>
</feature>
<keyword evidence="5 6" id="KW-0342">GTP-binding</keyword>
<feature type="binding site" evidence="6">
    <location>
        <position position="42"/>
    </location>
    <ligand>
        <name>GTP</name>
        <dbReference type="ChEBI" id="CHEBI:37565"/>
    </ligand>
</feature>
<dbReference type="Pfam" id="PF04019">
    <property type="entry name" value="DUF359"/>
    <property type="match status" value="1"/>
</dbReference>
<dbReference type="HAMAP" id="MF_00590">
    <property type="entry name" value="Dephospho_CoA_kinase_GTP_dep"/>
    <property type="match status" value="1"/>
</dbReference>
<sequence>MDYSLPDGCRKYFRDPFGPLFPDIAAAEGVFAGHMIIAVGDVVTHNLMDAGILPDISVIDGSTMREPCDRVVALPVPEVAVSNPAGMITGALIRAIEGAMNEDPCLIRVDGEEDLAVIPAVRAAPDGACVLYGQPGEGVVVIIVDKGARDKAEMLFRLFVAE</sequence>
<feature type="binding site" evidence="6">
    <location>
        <position position="60"/>
    </location>
    <ligand>
        <name>GTP</name>
        <dbReference type="ChEBI" id="CHEBI:37565"/>
    </ligand>
</feature>
<evidence type="ECO:0000256" key="5">
    <source>
        <dbReference type="ARBA" id="ARBA00023134"/>
    </source>
</evidence>
<feature type="binding site" evidence="6">
    <location>
        <position position="41"/>
    </location>
    <ligand>
        <name>GTP</name>
        <dbReference type="ChEBI" id="CHEBI:37565"/>
    </ligand>
</feature>
<evidence type="ECO:0000256" key="3">
    <source>
        <dbReference type="ARBA" id="ARBA00022777"/>
    </source>
</evidence>
<feature type="binding site" evidence="6">
    <location>
        <position position="43"/>
    </location>
    <ligand>
        <name>GTP</name>
        <dbReference type="ChEBI" id="CHEBI:37565"/>
    </ligand>
</feature>
<protein>
    <recommendedName>
        <fullName evidence="6">GTP-dependent dephospho-CoA kinase</fullName>
        <ecNumber evidence="6">2.7.1.237</ecNumber>
    </recommendedName>
    <alternativeName>
        <fullName evidence="6">Dephospho-coenzyme A kinase</fullName>
        <shortName evidence="6">DPCK</shortName>
    </alternativeName>
</protein>
<dbReference type="PANTHER" id="PTHR40732:SF1">
    <property type="entry name" value="GTP-DEPENDENT DEPHOSPHO-COA KINASE"/>
    <property type="match status" value="1"/>
</dbReference>
<comment type="pathway">
    <text evidence="6">Cofactor biosynthesis; coenzyme A biosynthesis.</text>
</comment>
<keyword evidence="4 6" id="KW-0173">Coenzyme A biosynthesis</keyword>
<evidence type="ECO:0000256" key="2">
    <source>
        <dbReference type="ARBA" id="ARBA00022741"/>
    </source>
</evidence>
<organism evidence="7 8">
    <name type="scientific">Methanogenium marinum</name>
    <dbReference type="NCBI Taxonomy" id="348610"/>
    <lineage>
        <taxon>Archaea</taxon>
        <taxon>Methanobacteriati</taxon>
        <taxon>Methanobacteriota</taxon>
        <taxon>Stenosarchaea group</taxon>
        <taxon>Methanomicrobia</taxon>
        <taxon>Methanomicrobiales</taxon>
        <taxon>Methanomicrobiaceae</taxon>
        <taxon>Methanogenium</taxon>
    </lineage>
</organism>
<keyword evidence="2 6" id="KW-0547">Nucleotide-binding</keyword>
<reference evidence="7" key="1">
    <citation type="submission" date="2022-01" db="EMBL/GenBank/DDBJ databases">
        <title>Draft genome of Methanogenium marinum DSM 15558.</title>
        <authorList>
            <person name="Chen S.-C."/>
            <person name="You Y.-T."/>
        </authorList>
    </citation>
    <scope>NUCLEOTIDE SEQUENCE</scope>
    <source>
        <strain evidence="7">DSM 15558</strain>
    </source>
</reference>
<comment type="function">
    <text evidence="6">Catalyzes the GTP-dependent phosphorylation of the 3'-hydroxyl group of dephosphocoenzyme A to form coenzyme A (CoA).</text>
</comment>
<dbReference type="Proteomes" id="UP001143747">
    <property type="component" value="Unassembled WGS sequence"/>
</dbReference>
<evidence type="ECO:0000313" key="7">
    <source>
        <dbReference type="EMBL" id="MDE4908665.1"/>
    </source>
</evidence>
<comment type="catalytic activity">
    <reaction evidence="6">
        <text>3'-dephospho-CoA + GTP = GDP + CoA + H(+)</text>
        <dbReference type="Rhea" id="RHEA:61156"/>
        <dbReference type="ChEBI" id="CHEBI:15378"/>
        <dbReference type="ChEBI" id="CHEBI:37565"/>
        <dbReference type="ChEBI" id="CHEBI:57287"/>
        <dbReference type="ChEBI" id="CHEBI:57328"/>
        <dbReference type="ChEBI" id="CHEBI:58189"/>
        <dbReference type="EC" id="2.7.1.237"/>
    </reaction>
</comment>
<keyword evidence="8" id="KW-1185">Reference proteome</keyword>
<dbReference type="EC" id="2.7.1.237" evidence="6"/>
<dbReference type="GO" id="GO:0016301">
    <property type="term" value="F:kinase activity"/>
    <property type="evidence" value="ECO:0007669"/>
    <property type="project" value="UniProtKB-UniRule"/>
</dbReference>
<evidence type="ECO:0000313" key="8">
    <source>
        <dbReference type="Proteomes" id="UP001143747"/>
    </source>
</evidence>
<name>A0A9Q4PW35_9EURY</name>
<comment type="caution">
    <text evidence="6">Lacks conserved residue(s) required for the propagation of feature annotation.</text>
</comment>
<keyword evidence="3 6" id="KW-0418">Kinase</keyword>
<keyword evidence="1 6" id="KW-0808">Transferase</keyword>
<dbReference type="AlphaFoldDB" id="A0A9Q4PW35"/>
<dbReference type="PIRSF" id="PIRSF006533">
    <property type="entry name" value="UCP006533"/>
    <property type="match status" value="1"/>
</dbReference>
<accession>A0A9Q4PW35</accession>
<comment type="similarity">
    <text evidence="6">Belongs to the GTP-dependent DPCK family.</text>
</comment>
<dbReference type="EMBL" id="JAKELO010000002">
    <property type="protein sequence ID" value="MDE4908665.1"/>
    <property type="molecule type" value="Genomic_DNA"/>
</dbReference>
<gene>
    <name evidence="7" type="ORF">L0665_08605</name>
</gene>
<evidence type="ECO:0000256" key="6">
    <source>
        <dbReference type="HAMAP-Rule" id="MF_00590"/>
    </source>
</evidence>
<proteinExistence type="inferred from homology"/>
<evidence type="ECO:0000256" key="1">
    <source>
        <dbReference type="ARBA" id="ARBA00022679"/>
    </source>
</evidence>